<reference evidence="1 2" key="1">
    <citation type="journal article" date="2024" name="IMA Fungus">
        <title>Apiospora arundinis, a panoply of carbohydrate-active enzymes and secondary metabolites.</title>
        <authorList>
            <person name="Sorensen T."/>
            <person name="Petersen C."/>
            <person name="Muurmann A.T."/>
            <person name="Christiansen J.V."/>
            <person name="Brundto M.L."/>
            <person name="Overgaard C.K."/>
            <person name="Boysen A.T."/>
            <person name="Wollenberg R.D."/>
            <person name="Larsen T.O."/>
            <person name="Sorensen J.L."/>
            <person name="Nielsen K.L."/>
            <person name="Sondergaard T.E."/>
        </authorList>
    </citation>
    <scope>NUCLEOTIDE SEQUENCE [LARGE SCALE GENOMIC DNA]</scope>
    <source>
        <strain evidence="1 2">AAU 773</strain>
    </source>
</reference>
<proteinExistence type="predicted"/>
<protein>
    <submittedName>
        <fullName evidence="1">Uncharacterized protein</fullName>
    </submittedName>
</protein>
<organism evidence="1 2">
    <name type="scientific">Apiospora arundinis</name>
    <dbReference type="NCBI Taxonomy" id="335852"/>
    <lineage>
        <taxon>Eukaryota</taxon>
        <taxon>Fungi</taxon>
        <taxon>Dikarya</taxon>
        <taxon>Ascomycota</taxon>
        <taxon>Pezizomycotina</taxon>
        <taxon>Sordariomycetes</taxon>
        <taxon>Xylariomycetidae</taxon>
        <taxon>Amphisphaeriales</taxon>
        <taxon>Apiosporaceae</taxon>
        <taxon>Apiospora</taxon>
    </lineage>
</organism>
<dbReference type="EMBL" id="JAPCWZ010000007">
    <property type="protein sequence ID" value="KAK8855400.1"/>
    <property type="molecule type" value="Genomic_DNA"/>
</dbReference>
<accession>A0ABR2HZG4</accession>
<sequence length="299" mass="34686">MSIYRVSQLERDYSHNKWEIWDTAMASLRSLTIVVDSLSKLKHPFIMVGQAACYAMNVKWEDPTAVDLLVRASILEKFRDSLLGTGFWTEPASKSSKDGISQRGINRFRRDACVLLKRTDSRGNNCCKYLRLWSEEAYGLKIGGFNSFIPLKVTNQLWEKAGTKDPCNNGRYSITEYIPDMYVPTLPVLLDAIIRNVFRGRRETPFRHADVSTQLRALIMTNYFEDSPAREMVLANFQEEEWKFDFLSDYFNRVTRPRPAGHKPKQSDVRERHLRVKYLRAAQSASLGPNRRTKKEIFI</sequence>
<dbReference type="Proteomes" id="UP001390339">
    <property type="component" value="Unassembled WGS sequence"/>
</dbReference>
<gene>
    <name evidence="1" type="ORF">PGQ11_011312</name>
</gene>
<comment type="caution">
    <text evidence="1">The sequence shown here is derived from an EMBL/GenBank/DDBJ whole genome shotgun (WGS) entry which is preliminary data.</text>
</comment>
<name>A0ABR2HZG4_9PEZI</name>
<evidence type="ECO:0000313" key="1">
    <source>
        <dbReference type="EMBL" id="KAK8855400.1"/>
    </source>
</evidence>
<evidence type="ECO:0000313" key="2">
    <source>
        <dbReference type="Proteomes" id="UP001390339"/>
    </source>
</evidence>
<keyword evidence="2" id="KW-1185">Reference proteome</keyword>